<feature type="domain" description="Release factor glutamine methyltransferase N-terminal" evidence="7">
    <location>
        <begin position="7"/>
        <end position="69"/>
    </location>
</feature>
<feature type="binding site" evidence="5">
    <location>
        <begin position="114"/>
        <end position="118"/>
    </location>
    <ligand>
        <name>S-adenosyl-L-methionine</name>
        <dbReference type="ChEBI" id="CHEBI:59789"/>
    </ligand>
</feature>
<feature type="domain" description="Methyltransferase small" evidence="6">
    <location>
        <begin position="97"/>
        <end position="186"/>
    </location>
</feature>
<evidence type="ECO:0000256" key="4">
    <source>
        <dbReference type="ARBA" id="ARBA00048391"/>
    </source>
</evidence>
<evidence type="ECO:0000313" key="9">
    <source>
        <dbReference type="Proteomes" id="UP000262917"/>
    </source>
</evidence>
<feature type="binding site" evidence="5">
    <location>
        <position position="180"/>
    </location>
    <ligand>
        <name>S-adenosyl-L-methionine</name>
        <dbReference type="ChEBI" id="CHEBI:59789"/>
    </ligand>
</feature>
<dbReference type="AlphaFoldDB" id="A0A372DJW3"/>
<dbReference type="Pfam" id="PF17827">
    <property type="entry name" value="PrmC_N"/>
    <property type="match status" value="1"/>
</dbReference>
<keyword evidence="1 5" id="KW-0489">Methyltransferase</keyword>
<dbReference type="EC" id="2.1.1.297" evidence="5"/>
<feature type="binding site" evidence="5">
    <location>
        <begin position="180"/>
        <end position="183"/>
    </location>
    <ligand>
        <name>substrate</name>
    </ligand>
</feature>
<proteinExistence type="inferred from homology"/>
<keyword evidence="2 5" id="KW-0808">Transferase</keyword>
<evidence type="ECO:0000313" key="8">
    <source>
        <dbReference type="EMBL" id="RFP59826.1"/>
    </source>
</evidence>
<name>A0A372DJW3_9GAMM</name>
<dbReference type="Gene3D" id="3.40.50.150">
    <property type="entry name" value="Vaccinia Virus protein VP39"/>
    <property type="match status" value="1"/>
</dbReference>
<dbReference type="EMBL" id="QVPD01000010">
    <property type="protein sequence ID" value="RFP59826.1"/>
    <property type="molecule type" value="Genomic_DNA"/>
</dbReference>
<evidence type="ECO:0000256" key="2">
    <source>
        <dbReference type="ARBA" id="ARBA00022679"/>
    </source>
</evidence>
<dbReference type="InterPro" id="IPR007848">
    <property type="entry name" value="Small_mtfrase_dom"/>
</dbReference>
<dbReference type="CDD" id="cd02440">
    <property type="entry name" value="AdoMet_MTases"/>
    <property type="match status" value="1"/>
</dbReference>
<dbReference type="InterPro" id="IPR040758">
    <property type="entry name" value="PrmC_N"/>
</dbReference>
<protein>
    <recommendedName>
        <fullName evidence="5">Release factor glutamine methyltransferase</fullName>
        <shortName evidence="5">RF MTase</shortName>
        <ecNumber evidence="5">2.1.1.297</ecNumber>
    </recommendedName>
    <alternativeName>
        <fullName evidence="5">N5-glutamine methyltransferase PrmC</fullName>
    </alternativeName>
    <alternativeName>
        <fullName evidence="5">Protein-(glutamine-N5) MTase PrmC</fullName>
    </alternativeName>
    <alternativeName>
        <fullName evidence="5">Protein-glutamine N-methyltransferase PrmC</fullName>
    </alternativeName>
</protein>
<comment type="function">
    <text evidence="5">Methylates the class 1 translation termination release factors RF1/PrfA and RF2/PrfB on the glutamine residue of the universally conserved GGQ motif.</text>
</comment>
<evidence type="ECO:0000256" key="3">
    <source>
        <dbReference type="ARBA" id="ARBA00022691"/>
    </source>
</evidence>
<dbReference type="Gene3D" id="1.10.8.10">
    <property type="entry name" value="DNA helicase RuvA subunit, C-terminal domain"/>
    <property type="match status" value="1"/>
</dbReference>
<evidence type="ECO:0000259" key="6">
    <source>
        <dbReference type="Pfam" id="PF05175"/>
    </source>
</evidence>
<feature type="binding site" evidence="5">
    <location>
        <position position="137"/>
    </location>
    <ligand>
        <name>S-adenosyl-L-methionine</name>
        <dbReference type="ChEBI" id="CHEBI:59789"/>
    </ligand>
</feature>
<dbReference type="NCBIfam" id="TIGR00536">
    <property type="entry name" value="hemK_fam"/>
    <property type="match status" value="1"/>
</dbReference>
<evidence type="ECO:0000256" key="1">
    <source>
        <dbReference type="ARBA" id="ARBA00022603"/>
    </source>
</evidence>
<dbReference type="GO" id="GO:0032259">
    <property type="term" value="P:methylation"/>
    <property type="evidence" value="ECO:0007669"/>
    <property type="project" value="UniProtKB-KW"/>
</dbReference>
<dbReference type="FunFam" id="3.40.50.150:FF:000053">
    <property type="entry name" value="Release factor glutamine methyltransferase"/>
    <property type="match status" value="1"/>
</dbReference>
<evidence type="ECO:0000259" key="7">
    <source>
        <dbReference type="Pfam" id="PF17827"/>
    </source>
</evidence>
<dbReference type="Proteomes" id="UP000262917">
    <property type="component" value="Unassembled WGS sequence"/>
</dbReference>
<evidence type="ECO:0000256" key="5">
    <source>
        <dbReference type="HAMAP-Rule" id="MF_02126"/>
    </source>
</evidence>
<dbReference type="InterPro" id="IPR029063">
    <property type="entry name" value="SAM-dependent_MTases_sf"/>
</dbReference>
<dbReference type="GO" id="GO:0102559">
    <property type="term" value="F:peptide chain release factor N(5)-glutamine methyltransferase activity"/>
    <property type="evidence" value="ECO:0007669"/>
    <property type="project" value="UniProtKB-EC"/>
</dbReference>
<comment type="caution">
    <text evidence="8">The sequence shown here is derived from an EMBL/GenBank/DDBJ whole genome shotgun (WGS) entry which is preliminary data.</text>
</comment>
<gene>
    <name evidence="5 8" type="primary">prmC</name>
    <name evidence="8" type="ORF">D0Y53_09965</name>
</gene>
<organism evidence="8 9">
    <name type="scientific">Cognatiluteimonas weifangensis</name>
    <dbReference type="NCBI Taxonomy" id="2303539"/>
    <lineage>
        <taxon>Bacteria</taxon>
        <taxon>Pseudomonadati</taxon>
        <taxon>Pseudomonadota</taxon>
        <taxon>Gammaproteobacteria</taxon>
        <taxon>Lysobacterales</taxon>
        <taxon>Lysobacteraceae</taxon>
        <taxon>Cognatiluteimonas</taxon>
    </lineage>
</organism>
<dbReference type="PROSITE" id="PS00092">
    <property type="entry name" value="N6_MTASE"/>
    <property type="match status" value="1"/>
</dbReference>
<dbReference type="NCBIfam" id="TIGR03534">
    <property type="entry name" value="RF_mod_PrmC"/>
    <property type="match status" value="1"/>
</dbReference>
<dbReference type="Pfam" id="PF05175">
    <property type="entry name" value="MTS"/>
    <property type="match status" value="1"/>
</dbReference>
<accession>A0A372DJW3</accession>
<dbReference type="PANTHER" id="PTHR18895:SF74">
    <property type="entry name" value="MTRF1L RELEASE FACTOR GLUTAMINE METHYLTRANSFERASE"/>
    <property type="match status" value="1"/>
</dbReference>
<keyword evidence="9" id="KW-1185">Reference proteome</keyword>
<reference evidence="8 9" key="1">
    <citation type="submission" date="2018-08" db="EMBL/GenBank/DDBJ databases">
        <title>Lysobacter weifangensis sp. nov., a new member of the family 'Xanthomonadaceae', isolated from soil in a farmland.</title>
        <authorList>
            <person name="Zhao H."/>
        </authorList>
    </citation>
    <scope>NUCLEOTIDE SEQUENCE [LARGE SCALE GENOMIC DNA]</scope>
    <source>
        <strain evidence="8 9">WF-2</strain>
    </source>
</reference>
<feature type="binding site" evidence="5">
    <location>
        <position position="165"/>
    </location>
    <ligand>
        <name>S-adenosyl-L-methionine</name>
        <dbReference type="ChEBI" id="CHEBI:59789"/>
    </ligand>
</feature>
<dbReference type="OrthoDB" id="9800643at2"/>
<dbReference type="RefSeq" id="WP_117203075.1">
    <property type="nucleotide sequence ID" value="NZ_JBHTBK010000037.1"/>
</dbReference>
<comment type="similarity">
    <text evidence="5">Belongs to the protein N5-glutamine methyltransferase family. PrmC subfamily.</text>
</comment>
<dbReference type="InterPro" id="IPR002052">
    <property type="entry name" value="DNA_methylase_N6_adenine_CS"/>
</dbReference>
<comment type="catalytic activity">
    <reaction evidence="4 5">
        <text>L-glutaminyl-[peptide chain release factor] + S-adenosyl-L-methionine = N(5)-methyl-L-glutaminyl-[peptide chain release factor] + S-adenosyl-L-homocysteine + H(+)</text>
        <dbReference type="Rhea" id="RHEA:42896"/>
        <dbReference type="Rhea" id="RHEA-COMP:10271"/>
        <dbReference type="Rhea" id="RHEA-COMP:10272"/>
        <dbReference type="ChEBI" id="CHEBI:15378"/>
        <dbReference type="ChEBI" id="CHEBI:30011"/>
        <dbReference type="ChEBI" id="CHEBI:57856"/>
        <dbReference type="ChEBI" id="CHEBI:59789"/>
        <dbReference type="ChEBI" id="CHEBI:61891"/>
        <dbReference type="EC" id="2.1.1.297"/>
    </reaction>
</comment>
<dbReference type="InterPro" id="IPR050320">
    <property type="entry name" value="N5-glutamine_MTase"/>
</dbReference>
<dbReference type="SUPFAM" id="SSF53335">
    <property type="entry name" value="S-adenosyl-L-methionine-dependent methyltransferases"/>
    <property type="match status" value="1"/>
</dbReference>
<keyword evidence="3 5" id="KW-0949">S-adenosyl-L-methionine</keyword>
<dbReference type="InterPro" id="IPR004556">
    <property type="entry name" value="HemK-like"/>
</dbReference>
<dbReference type="InterPro" id="IPR019874">
    <property type="entry name" value="RF_methyltr_PrmC"/>
</dbReference>
<dbReference type="PANTHER" id="PTHR18895">
    <property type="entry name" value="HEMK METHYLTRANSFERASE"/>
    <property type="match status" value="1"/>
</dbReference>
<sequence>MPRLDELLRNATARIDGADAALLLAHALGRPRSWLYAHGDEEIDAAAAEDFMALLARREAGEPVAYLTGHRGFWRFDLAVTPDTLIPRPETELLVELALARLPPARALRIADLGTGSGAIALALAHERPRAQVVATDASTAALAVARGNARALGIANVEFREGDWLAPLAGERCDLIAGNPPYVAVGDPHLTQGDLRFEPAAALSCGDDGLAAIRTIVRDAPAHLLPGGWLLLEHGWEQGAAVRALLQAAGFTAIATERDLEARDRVTLGRLPVAGAPG</sequence>
<dbReference type="GO" id="GO:0003676">
    <property type="term" value="F:nucleic acid binding"/>
    <property type="evidence" value="ECO:0007669"/>
    <property type="project" value="InterPro"/>
</dbReference>
<dbReference type="HAMAP" id="MF_02126">
    <property type="entry name" value="RF_methyltr_PrmC"/>
    <property type="match status" value="1"/>
</dbReference>